<organism evidence="8 9">
    <name type="scientific">Fodinibius roseus</name>
    <dbReference type="NCBI Taxonomy" id="1194090"/>
    <lineage>
        <taxon>Bacteria</taxon>
        <taxon>Pseudomonadati</taxon>
        <taxon>Balneolota</taxon>
        <taxon>Balneolia</taxon>
        <taxon>Balneolales</taxon>
        <taxon>Balneolaceae</taxon>
        <taxon>Fodinibius</taxon>
    </lineage>
</organism>
<reference evidence="8 9" key="1">
    <citation type="submission" date="2016-11" db="EMBL/GenBank/DDBJ databases">
        <authorList>
            <person name="Jaros S."/>
            <person name="Januszkiewicz K."/>
            <person name="Wedrychowicz H."/>
        </authorList>
    </citation>
    <scope>NUCLEOTIDE SEQUENCE [LARGE SCALE GENOMIC DNA]</scope>
    <source>
        <strain evidence="8 9">DSM 21986</strain>
    </source>
</reference>
<dbReference type="CDD" id="cd08977">
    <property type="entry name" value="SusD"/>
    <property type="match status" value="1"/>
</dbReference>
<dbReference type="EMBL" id="FQUS01000002">
    <property type="protein sequence ID" value="SHE64504.1"/>
    <property type="molecule type" value="Genomic_DNA"/>
</dbReference>
<evidence type="ECO:0000259" key="7">
    <source>
        <dbReference type="Pfam" id="PF14322"/>
    </source>
</evidence>
<feature type="domain" description="SusD-like N-terminal" evidence="7">
    <location>
        <begin position="24"/>
        <end position="216"/>
    </location>
</feature>
<keyword evidence="4" id="KW-0472">Membrane</keyword>
<comment type="subcellular location">
    <subcellularLocation>
        <location evidence="1">Cell outer membrane</location>
    </subcellularLocation>
</comment>
<evidence type="ECO:0000256" key="4">
    <source>
        <dbReference type="ARBA" id="ARBA00023136"/>
    </source>
</evidence>
<dbReference type="Pfam" id="PF07980">
    <property type="entry name" value="SusD_RagB"/>
    <property type="match status" value="1"/>
</dbReference>
<accession>A0A1M4V6A4</accession>
<protein>
    <submittedName>
        <fullName evidence="8">Starch-binding associating with outer membrane</fullName>
    </submittedName>
</protein>
<evidence type="ECO:0000256" key="3">
    <source>
        <dbReference type="ARBA" id="ARBA00022729"/>
    </source>
</evidence>
<evidence type="ECO:0000256" key="5">
    <source>
        <dbReference type="ARBA" id="ARBA00023237"/>
    </source>
</evidence>
<proteinExistence type="inferred from homology"/>
<dbReference type="InterPro" id="IPR033985">
    <property type="entry name" value="SusD-like_N"/>
</dbReference>
<sequence>MKKLIYFLTITTFGLGVTSCGDGFLDVTPKNSLSDNTFWQTEQDAELALAGLYENWETWSNIIYFDGMSDNAYYPGWSHKIDGSASPTNLAESYWGDPYSGDWFEYGRIRKYNNFLEKIENVSMDEATKERYKAEARFLRAYNYFYKVMMFGDMPLVTETLGPDAVMARTPAEEVKSFILQELDEISDKLPVQNMVQSEGHITSGAARALKARLELYMGNYATAMEDAQAVIEMGVYELYPDYRQLFLSESDNEEAILSIKFTQDIYPSRHPQFMLPGMGGGYANVSGTYDMVEAYETMNGLPISEDPTYDPDNPFENRDPRLEKSLLYPGQEWDGRYYNPLDQQIPNEEGDMVSNPDYYENSVGSPAGLIIKKYVEPMPEAVMQNSGQDLMVIRLPEMYLTYAEAAFETGQNMAQGLEYLNRVRKRAGLPEATALTEALVRRERRVEFAFENLRYFDIVRWDLGEESIDGTVYGVRKGSVNNETGEVTWESEHIILEERNFVAERNYLLPIPQREMDNNPEMTQNPGY</sequence>
<dbReference type="AlphaFoldDB" id="A0A1M4V6A4"/>
<evidence type="ECO:0000313" key="8">
    <source>
        <dbReference type="EMBL" id="SHE64504.1"/>
    </source>
</evidence>
<dbReference type="STRING" id="1194090.SAMN05443144_102210"/>
<dbReference type="Pfam" id="PF14322">
    <property type="entry name" value="SusD-like_3"/>
    <property type="match status" value="1"/>
</dbReference>
<dbReference type="InterPro" id="IPR012944">
    <property type="entry name" value="SusD_RagB_dom"/>
</dbReference>
<evidence type="ECO:0000256" key="2">
    <source>
        <dbReference type="ARBA" id="ARBA00006275"/>
    </source>
</evidence>
<comment type="similarity">
    <text evidence="2">Belongs to the SusD family.</text>
</comment>
<evidence type="ECO:0000313" key="9">
    <source>
        <dbReference type="Proteomes" id="UP000184041"/>
    </source>
</evidence>
<dbReference type="GO" id="GO:0009279">
    <property type="term" value="C:cell outer membrane"/>
    <property type="evidence" value="ECO:0007669"/>
    <property type="project" value="UniProtKB-SubCell"/>
</dbReference>
<dbReference type="InterPro" id="IPR011990">
    <property type="entry name" value="TPR-like_helical_dom_sf"/>
</dbReference>
<dbReference type="SUPFAM" id="SSF48452">
    <property type="entry name" value="TPR-like"/>
    <property type="match status" value="1"/>
</dbReference>
<evidence type="ECO:0000256" key="1">
    <source>
        <dbReference type="ARBA" id="ARBA00004442"/>
    </source>
</evidence>
<keyword evidence="5" id="KW-0998">Cell outer membrane</keyword>
<name>A0A1M4V6A4_9BACT</name>
<feature type="domain" description="RagB/SusD" evidence="6">
    <location>
        <begin position="262"/>
        <end position="529"/>
    </location>
</feature>
<dbReference type="RefSeq" id="WP_073059330.1">
    <property type="nucleotide sequence ID" value="NZ_FQUS01000002.1"/>
</dbReference>
<dbReference type="Gene3D" id="1.25.40.390">
    <property type="match status" value="1"/>
</dbReference>
<gene>
    <name evidence="8" type="ORF">SAMN05443144_102210</name>
</gene>
<keyword evidence="9" id="KW-1185">Reference proteome</keyword>
<dbReference type="OrthoDB" id="691231at2"/>
<dbReference type="Proteomes" id="UP000184041">
    <property type="component" value="Unassembled WGS sequence"/>
</dbReference>
<evidence type="ECO:0000259" key="6">
    <source>
        <dbReference type="Pfam" id="PF07980"/>
    </source>
</evidence>
<dbReference type="PROSITE" id="PS51257">
    <property type="entry name" value="PROKAR_LIPOPROTEIN"/>
    <property type="match status" value="1"/>
</dbReference>
<keyword evidence="3" id="KW-0732">Signal</keyword>